<dbReference type="SUPFAM" id="SSF54373">
    <property type="entry name" value="FAD-linked reductases, C-terminal domain"/>
    <property type="match status" value="1"/>
</dbReference>
<evidence type="ECO:0000256" key="1">
    <source>
        <dbReference type="ARBA" id="ARBA00010790"/>
    </source>
</evidence>
<feature type="binding site" evidence="2">
    <location>
        <begin position="549"/>
        <end position="550"/>
    </location>
    <ligand>
        <name>FAD</name>
        <dbReference type="ChEBI" id="CHEBI:57692"/>
    </ligand>
</feature>
<dbReference type="PROSITE" id="PS51257">
    <property type="entry name" value="PROKAR_LIPOPROTEIN"/>
    <property type="match status" value="1"/>
</dbReference>
<dbReference type="InterPro" id="IPR000172">
    <property type="entry name" value="GMC_OxRdtase_N"/>
</dbReference>
<comment type="cofactor">
    <cofactor evidence="2">
        <name>FAD</name>
        <dbReference type="ChEBI" id="CHEBI:57692"/>
    </cofactor>
</comment>
<protein>
    <submittedName>
        <fullName evidence="7">Putative alcohol oxidase protein</fullName>
    </submittedName>
</protein>
<evidence type="ECO:0000313" key="8">
    <source>
        <dbReference type="Proteomes" id="UP000012174"/>
    </source>
</evidence>
<dbReference type="Proteomes" id="UP000012174">
    <property type="component" value="Unassembled WGS sequence"/>
</dbReference>
<evidence type="ECO:0000313" key="7">
    <source>
        <dbReference type="EMBL" id="EMR66798.1"/>
    </source>
</evidence>
<dbReference type="OMA" id="IMRRTKM"/>
<dbReference type="InterPro" id="IPR012132">
    <property type="entry name" value="GMC_OxRdtase"/>
</dbReference>
<dbReference type="PANTHER" id="PTHR11552:SF78">
    <property type="entry name" value="GLUCOSE-METHANOL-CHOLINE OXIDOREDUCTASE N-TERMINAL DOMAIN-CONTAINING PROTEIN"/>
    <property type="match status" value="1"/>
</dbReference>
<evidence type="ECO:0000256" key="4">
    <source>
        <dbReference type="SAM" id="MobiDB-lite"/>
    </source>
</evidence>
<feature type="region of interest" description="Disordered" evidence="4">
    <location>
        <begin position="247"/>
        <end position="268"/>
    </location>
</feature>
<evidence type="ECO:0000259" key="6">
    <source>
        <dbReference type="PROSITE" id="PS00624"/>
    </source>
</evidence>
<evidence type="ECO:0000256" key="3">
    <source>
        <dbReference type="RuleBase" id="RU003968"/>
    </source>
</evidence>
<organism evidence="7 8">
    <name type="scientific">Eutypa lata (strain UCR-EL1)</name>
    <name type="common">Grapevine dieback disease fungus</name>
    <name type="synonym">Eutypa armeniacae</name>
    <dbReference type="NCBI Taxonomy" id="1287681"/>
    <lineage>
        <taxon>Eukaryota</taxon>
        <taxon>Fungi</taxon>
        <taxon>Dikarya</taxon>
        <taxon>Ascomycota</taxon>
        <taxon>Pezizomycotina</taxon>
        <taxon>Sordariomycetes</taxon>
        <taxon>Xylariomycetidae</taxon>
        <taxon>Xylariales</taxon>
        <taxon>Diatrypaceae</taxon>
        <taxon>Eutypa</taxon>
    </lineage>
</organism>
<gene>
    <name evidence="7" type="ORF">UCREL1_6194</name>
</gene>
<dbReference type="GO" id="GO:0050660">
    <property type="term" value="F:flavin adenine dinucleotide binding"/>
    <property type="evidence" value="ECO:0007669"/>
    <property type="project" value="InterPro"/>
</dbReference>
<evidence type="ECO:0000259" key="5">
    <source>
        <dbReference type="PROSITE" id="PS00623"/>
    </source>
</evidence>
<dbReference type="EMBL" id="KB706581">
    <property type="protein sequence ID" value="EMR66798.1"/>
    <property type="molecule type" value="Genomic_DNA"/>
</dbReference>
<dbReference type="HOGENOM" id="CLU_002865_5_1_1"/>
<proteinExistence type="inferred from homology"/>
<keyword evidence="8" id="KW-1185">Reference proteome</keyword>
<dbReference type="Pfam" id="PF00732">
    <property type="entry name" value="GMC_oxred_N"/>
    <property type="match status" value="1"/>
</dbReference>
<dbReference type="SUPFAM" id="SSF51905">
    <property type="entry name" value="FAD/NAD(P)-binding domain"/>
    <property type="match status" value="1"/>
</dbReference>
<dbReference type="OrthoDB" id="269227at2759"/>
<dbReference type="PANTHER" id="PTHR11552">
    <property type="entry name" value="GLUCOSE-METHANOL-CHOLINE GMC OXIDOREDUCTASE"/>
    <property type="match status" value="1"/>
</dbReference>
<dbReference type="eggNOG" id="KOG1238">
    <property type="taxonomic scope" value="Eukaryota"/>
</dbReference>
<dbReference type="Pfam" id="PF05199">
    <property type="entry name" value="GMC_oxred_C"/>
    <property type="match status" value="1"/>
</dbReference>
<reference evidence="8" key="1">
    <citation type="journal article" date="2013" name="Genome Announc.">
        <title>Draft genome sequence of the grapevine dieback fungus Eutypa lata UCR-EL1.</title>
        <authorList>
            <person name="Blanco-Ulate B."/>
            <person name="Rolshausen P.E."/>
            <person name="Cantu D."/>
        </authorList>
    </citation>
    <scope>NUCLEOTIDE SEQUENCE [LARGE SCALE GENOMIC DNA]</scope>
    <source>
        <strain evidence="8">UCR-EL1</strain>
    </source>
</reference>
<dbReference type="PROSITE" id="PS00623">
    <property type="entry name" value="GMC_OXRED_1"/>
    <property type="match status" value="1"/>
</dbReference>
<dbReference type="PIRSF" id="PIRSF000137">
    <property type="entry name" value="Alcohol_oxidase"/>
    <property type="match status" value="1"/>
</dbReference>
<accession>M7SQM9</accession>
<dbReference type="Gene3D" id="3.50.50.60">
    <property type="entry name" value="FAD/NAD(P)-binding domain"/>
    <property type="match status" value="1"/>
</dbReference>
<comment type="similarity">
    <text evidence="1 3">Belongs to the GMC oxidoreductase family.</text>
</comment>
<feature type="domain" description="Glucose-methanol-choline oxidoreductase N-terminal" evidence="5">
    <location>
        <begin position="94"/>
        <end position="117"/>
    </location>
</feature>
<dbReference type="GO" id="GO:0016614">
    <property type="term" value="F:oxidoreductase activity, acting on CH-OH group of donors"/>
    <property type="evidence" value="ECO:0007669"/>
    <property type="project" value="InterPro"/>
</dbReference>
<dbReference type="PROSITE" id="PS00624">
    <property type="entry name" value="GMC_OXRED_2"/>
    <property type="match status" value="1"/>
</dbReference>
<feature type="domain" description="Glucose-methanol-choline oxidoreductase N-terminal" evidence="6">
    <location>
        <begin position="289"/>
        <end position="303"/>
    </location>
</feature>
<name>M7SQM9_EUTLA</name>
<dbReference type="InterPro" id="IPR036188">
    <property type="entry name" value="FAD/NAD-bd_sf"/>
</dbReference>
<sequence length="618" mass="67448">MGIFSKLADEIEEVDVIIAGGGTAACIIASRLADADPTLSILVIEQGINNYNLPLVVNPLFYMSHLVPGSKTALFFKGNKAERLGGREPIVPTGNILGGGSSINFTMYTRAQRDDFDDWNTKGWSADELLPFLKKFETYHGPGDKNRHGHDGPIHVSDGTFREKVTEDDFIAAIGQLGYPEIEDINSLDDNNGVQRWVRYVSPEGKRQDTAHTYLHPRLRDGKHPNLHVVVESQVVRVLFDNEGDEGGKRATGVEYRPNPEFQAQGIGGPTLTPVRTVRARKMVVVSCGALGTPAVLERSGVGDPEVLGRAGVPVVADVPGVGRDYQDHNLLLPAYKAGVGPEDTTDALLSGRIQAESLIESRDRKLGWNTVDISSKLRPTEAEVDALGPEFRAAWDRDFKDAPNRPLMLMALVDTYLGDHAAIPAGQYFTIGPYTAYPYSRGHVHITGPSVDDPIDFETGFFSDANDIDLKKQIWGYKKQREVARRMKTFRGELALTHPPFPPSSKAALLEDAADGGQASGSATTIEYTAEDDKILEKHLRENINTTWHSLGTCKMAPRDEFGVVDADLSVYGVRGLKIADISIPPTNVAANTNNTALMIGEKAADIFIRELGLTPQ</sequence>
<dbReference type="AlphaFoldDB" id="M7SQM9"/>
<dbReference type="Gene3D" id="3.30.560.10">
    <property type="entry name" value="Glucose Oxidase, domain 3"/>
    <property type="match status" value="1"/>
</dbReference>
<dbReference type="STRING" id="1287681.M7SQM9"/>
<evidence type="ECO:0000256" key="2">
    <source>
        <dbReference type="PIRSR" id="PIRSR000137-2"/>
    </source>
</evidence>
<dbReference type="KEGG" id="ela:UCREL1_6194"/>
<dbReference type="InterPro" id="IPR007867">
    <property type="entry name" value="GMC_OxRtase_C"/>
</dbReference>
<feature type="binding site" evidence="2">
    <location>
        <position position="235"/>
    </location>
    <ligand>
        <name>FAD</name>
        <dbReference type="ChEBI" id="CHEBI:57692"/>
    </ligand>
</feature>
<keyword evidence="2 3" id="KW-0274">FAD</keyword>
<keyword evidence="3" id="KW-0285">Flavoprotein</keyword>